<dbReference type="AlphaFoldDB" id="A0A645JMJ2"/>
<sequence>MGSVSDIIYVIKKILSVGIDVKGYFIYGFPDESLDDFEATYSLASELKSIAVNTLGKFRSSVFQFRPYHGTKIYNELIQSGREIHTIVSNPNLADRKGRSQFDFESGNYSTVSQQVLEEYIKKT</sequence>
<dbReference type="SUPFAM" id="SSF102114">
    <property type="entry name" value="Radical SAM enzymes"/>
    <property type="match status" value="1"/>
</dbReference>
<organism evidence="1">
    <name type="scientific">bioreactor metagenome</name>
    <dbReference type="NCBI Taxonomy" id="1076179"/>
    <lineage>
        <taxon>unclassified sequences</taxon>
        <taxon>metagenomes</taxon>
        <taxon>ecological metagenomes</taxon>
    </lineage>
</organism>
<dbReference type="InterPro" id="IPR058240">
    <property type="entry name" value="rSAM_sf"/>
</dbReference>
<evidence type="ECO:0000313" key="1">
    <source>
        <dbReference type="EMBL" id="MPN64875.1"/>
    </source>
</evidence>
<gene>
    <name evidence="1" type="ORF">SDC9_212653</name>
</gene>
<evidence type="ECO:0008006" key="2">
    <source>
        <dbReference type="Google" id="ProtNLM"/>
    </source>
</evidence>
<reference evidence="1" key="1">
    <citation type="submission" date="2019-08" db="EMBL/GenBank/DDBJ databases">
        <authorList>
            <person name="Kucharzyk K."/>
            <person name="Murdoch R.W."/>
            <person name="Higgins S."/>
            <person name="Loffler F."/>
        </authorList>
    </citation>
    <scope>NUCLEOTIDE SEQUENCE</scope>
</reference>
<name>A0A645JMJ2_9ZZZZ</name>
<comment type="caution">
    <text evidence="1">The sequence shown here is derived from an EMBL/GenBank/DDBJ whole genome shotgun (WGS) entry which is preliminary data.</text>
</comment>
<dbReference type="Gene3D" id="3.30.750.200">
    <property type="match status" value="1"/>
</dbReference>
<dbReference type="EMBL" id="VSSQ01146403">
    <property type="protein sequence ID" value="MPN64875.1"/>
    <property type="molecule type" value="Genomic_DNA"/>
</dbReference>
<proteinExistence type="predicted"/>
<protein>
    <recommendedName>
        <fullName evidence="2">Radical SAM core domain-containing protein</fullName>
    </recommendedName>
</protein>
<accession>A0A645JMJ2</accession>